<feature type="compositionally biased region" description="Basic and acidic residues" evidence="1">
    <location>
        <begin position="122"/>
        <end position="131"/>
    </location>
</feature>
<sequence length="346" mass="37296">MSRDVSGTLGEYMLKGWVLTDKTCPNAGCSVPLMRSPAPKSPVIHFCASCDGGPDCRFHLFCIVVNINLYGEWLAIRPPTAQLPDSSASVSSSSHFSRSSTPPTEVSSTLSSPVFAPPAETEESRRRRQQSDEASAAIGQRLLKGWAMLAEECPNDRCFGVPLVRPPKPGEKRILARFDSCLLHNARLILKQECVICKTVYVVEIDWAGRERLVPENATKEITTPTSKGKAREVEVEAPKSRSLQHLESPSTTPQILPAPSANIHASGQATASLASNTMLSTLDESAQELESTLRTLSARLSFLTSSQADPSSIGSVADAIDKVVHALGQVRQLQWAAEKHAAAGL</sequence>
<reference evidence="2" key="1">
    <citation type="submission" date="2020-05" db="EMBL/GenBank/DDBJ databases">
        <title>Mycena genomes resolve the evolution of fungal bioluminescence.</title>
        <authorList>
            <person name="Tsai I.J."/>
        </authorList>
    </citation>
    <scope>NUCLEOTIDE SEQUENCE</scope>
    <source>
        <strain evidence="2">CCC161011</strain>
    </source>
</reference>
<evidence type="ECO:0000256" key="1">
    <source>
        <dbReference type="SAM" id="MobiDB-lite"/>
    </source>
</evidence>
<comment type="caution">
    <text evidence="2">The sequence shown here is derived from an EMBL/GenBank/DDBJ whole genome shotgun (WGS) entry which is preliminary data.</text>
</comment>
<name>A0A8H6Y634_9AGAR</name>
<accession>A0A8H6Y634</accession>
<dbReference type="PANTHER" id="PTHR16537:SF1">
    <property type="entry name" value="PROTEIN ZNRD2"/>
    <property type="match status" value="1"/>
</dbReference>
<protein>
    <submittedName>
        <fullName evidence="2">Uncharacterized protein</fullName>
    </submittedName>
</protein>
<evidence type="ECO:0000313" key="3">
    <source>
        <dbReference type="Proteomes" id="UP000620124"/>
    </source>
</evidence>
<dbReference type="EMBL" id="JACAZI010000009">
    <property type="protein sequence ID" value="KAF7352861.1"/>
    <property type="molecule type" value="Genomic_DNA"/>
</dbReference>
<feature type="compositionally biased region" description="Basic and acidic residues" evidence="1">
    <location>
        <begin position="230"/>
        <end position="240"/>
    </location>
</feature>
<evidence type="ECO:0000313" key="2">
    <source>
        <dbReference type="EMBL" id="KAF7352861.1"/>
    </source>
</evidence>
<dbReference type="Pfam" id="PF06677">
    <property type="entry name" value="Auto_anti-p27"/>
    <property type="match status" value="2"/>
</dbReference>
<dbReference type="Proteomes" id="UP000620124">
    <property type="component" value="Unassembled WGS sequence"/>
</dbReference>
<dbReference type="InterPro" id="IPR009563">
    <property type="entry name" value="SSSCA1"/>
</dbReference>
<gene>
    <name evidence="2" type="ORF">MVEN_01253100</name>
</gene>
<feature type="compositionally biased region" description="Polar residues" evidence="1">
    <location>
        <begin position="101"/>
        <end position="112"/>
    </location>
</feature>
<dbReference type="OrthoDB" id="28939at2759"/>
<organism evidence="2 3">
    <name type="scientific">Mycena venus</name>
    <dbReference type="NCBI Taxonomy" id="2733690"/>
    <lineage>
        <taxon>Eukaryota</taxon>
        <taxon>Fungi</taxon>
        <taxon>Dikarya</taxon>
        <taxon>Basidiomycota</taxon>
        <taxon>Agaricomycotina</taxon>
        <taxon>Agaricomycetes</taxon>
        <taxon>Agaricomycetidae</taxon>
        <taxon>Agaricales</taxon>
        <taxon>Marasmiineae</taxon>
        <taxon>Mycenaceae</taxon>
        <taxon>Mycena</taxon>
    </lineage>
</organism>
<dbReference type="InterPro" id="IPR051888">
    <property type="entry name" value="UPF0148_domain"/>
</dbReference>
<keyword evidence="3" id="KW-1185">Reference proteome</keyword>
<feature type="compositionally biased region" description="Low complexity" evidence="1">
    <location>
        <begin position="86"/>
        <end position="100"/>
    </location>
</feature>
<feature type="region of interest" description="Disordered" evidence="1">
    <location>
        <begin position="84"/>
        <end position="134"/>
    </location>
</feature>
<feature type="region of interest" description="Disordered" evidence="1">
    <location>
        <begin position="218"/>
        <end position="256"/>
    </location>
</feature>
<proteinExistence type="predicted"/>
<dbReference type="PANTHER" id="PTHR16537">
    <property type="entry name" value="SJOEGREN SYNDROME/SCLERODERMA AUTOANTIGEN 1"/>
    <property type="match status" value="1"/>
</dbReference>
<feature type="compositionally biased region" description="Polar residues" evidence="1">
    <location>
        <begin position="242"/>
        <end position="255"/>
    </location>
</feature>
<dbReference type="AlphaFoldDB" id="A0A8H6Y634"/>